<evidence type="ECO:0000259" key="12">
    <source>
        <dbReference type="Pfam" id="PF07819"/>
    </source>
</evidence>
<dbReference type="InParanoid" id="K1PQS1"/>
<evidence type="ECO:0000256" key="1">
    <source>
        <dbReference type="ARBA" id="ARBA00004477"/>
    </source>
</evidence>
<keyword evidence="3 10" id="KW-0813">Transport</keyword>
<evidence type="ECO:0000256" key="4">
    <source>
        <dbReference type="ARBA" id="ARBA00022692"/>
    </source>
</evidence>
<dbReference type="FunCoup" id="K1PQS1">
    <property type="interactions" value="956"/>
</dbReference>
<evidence type="ECO:0000256" key="6">
    <source>
        <dbReference type="ARBA" id="ARBA00022824"/>
    </source>
</evidence>
<sequence>MASDMYRIPSVQDVEKSVLELNNQVRLQSAFLSGQIDKIDGEGQWDGEDTVLDKNQAEKILVRTSSLKAELENFKLNLEKYQEAVKRSSSSGELKAAEHDEPSEAPLRDKAEKMADSDTIVTQPESSSEGVDFHLSSFNTDGGSLEKENNNVTPRNGTNAGGVLGVWSRKFLSAKPLKKNFQDMAFMYMEKARSLGSVSLRRAMDKRTHFFFNYFTVDFNEDLSALYGGVLQDETEFVHSCIKKILRLYKNAENKPSTVILVGHSMGGMIARALFTLPDFDHTLVNTIITQSTPHQIPVLSVDSYMASFYRNVNNYWREFGATNLSHVTVVSTGGGHRDYQVRNSLSSLKGTISMPKAWVSTDHLCAVWCKEVVMATVRAIFDIVDTSTNQVSTDANYRMNVFRHHFLSHSGSRSYTRSWTKELTLDPSATWVMEKGLTWEFARDQVNEQTYISIPIERQREDTFVAVSDIESKDWICVCKSETGDGRCKKCKNLSKYGEAIPPSDSWRKVVHVNLKKHKSMTHVIIMVPRTKEKVEVMGDIYRRDDRHLSYRMPGFIDMIMTYPESVTQGTGVLTLFNDTLFYDLHLLNMDQVLKAFTVKLEPKKCSAVTPDLHDGYMMKLHVPESNEDAFSFNKLSETGYLQVKLQSVNIDYSSNIRLQVYTDPSCTYQLKILVSPVQMLGQVGGGLDQRFVRTMKGFGWELHQPLMYLPT</sequence>
<comment type="similarity">
    <text evidence="2 10">Belongs to the GPI inositol-deacylase family.</text>
</comment>
<evidence type="ECO:0000313" key="13">
    <source>
        <dbReference type="EMBL" id="EKC18775.1"/>
    </source>
</evidence>
<evidence type="ECO:0000256" key="5">
    <source>
        <dbReference type="ARBA" id="ARBA00022801"/>
    </source>
</evidence>
<keyword evidence="9 10" id="KW-0472">Membrane</keyword>
<reference evidence="13" key="1">
    <citation type="journal article" date="2012" name="Nature">
        <title>The oyster genome reveals stress adaptation and complexity of shell formation.</title>
        <authorList>
            <person name="Zhang G."/>
            <person name="Fang X."/>
            <person name="Guo X."/>
            <person name="Li L."/>
            <person name="Luo R."/>
            <person name="Xu F."/>
            <person name="Yang P."/>
            <person name="Zhang L."/>
            <person name="Wang X."/>
            <person name="Qi H."/>
            <person name="Xiong Z."/>
            <person name="Que H."/>
            <person name="Xie Y."/>
            <person name="Holland P.W."/>
            <person name="Paps J."/>
            <person name="Zhu Y."/>
            <person name="Wu F."/>
            <person name="Chen Y."/>
            <person name="Wang J."/>
            <person name="Peng C."/>
            <person name="Meng J."/>
            <person name="Yang L."/>
            <person name="Liu J."/>
            <person name="Wen B."/>
            <person name="Zhang N."/>
            <person name="Huang Z."/>
            <person name="Zhu Q."/>
            <person name="Feng Y."/>
            <person name="Mount A."/>
            <person name="Hedgecock D."/>
            <person name="Xu Z."/>
            <person name="Liu Y."/>
            <person name="Domazet-Loso T."/>
            <person name="Du Y."/>
            <person name="Sun X."/>
            <person name="Zhang S."/>
            <person name="Liu B."/>
            <person name="Cheng P."/>
            <person name="Jiang X."/>
            <person name="Li J."/>
            <person name="Fan D."/>
            <person name="Wang W."/>
            <person name="Fu W."/>
            <person name="Wang T."/>
            <person name="Wang B."/>
            <person name="Zhang J."/>
            <person name="Peng Z."/>
            <person name="Li Y."/>
            <person name="Li N."/>
            <person name="Wang J."/>
            <person name="Chen M."/>
            <person name="He Y."/>
            <person name="Tan F."/>
            <person name="Song X."/>
            <person name="Zheng Q."/>
            <person name="Huang R."/>
            <person name="Yang H."/>
            <person name="Du X."/>
            <person name="Chen L."/>
            <person name="Yang M."/>
            <person name="Gaffney P.M."/>
            <person name="Wang S."/>
            <person name="Luo L."/>
            <person name="She Z."/>
            <person name="Ming Y."/>
            <person name="Huang W."/>
            <person name="Zhang S."/>
            <person name="Huang B."/>
            <person name="Zhang Y."/>
            <person name="Qu T."/>
            <person name="Ni P."/>
            <person name="Miao G."/>
            <person name="Wang J."/>
            <person name="Wang Q."/>
            <person name="Steinberg C.E."/>
            <person name="Wang H."/>
            <person name="Li N."/>
            <person name="Qian L."/>
            <person name="Zhang G."/>
            <person name="Li Y."/>
            <person name="Yang H."/>
            <person name="Liu X."/>
            <person name="Wang J."/>
            <person name="Yin Y."/>
            <person name="Wang J."/>
        </authorList>
    </citation>
    <scope>NUCLEOTIDE SEQUENCE [LARGE SCALE GENOMIC DNA]</scope>
    <source>
        <strain evidence="13">05x7-T-G4-1.051#20</strain>
    </source>
</reference>
<dbReference type="EC" id="3.1.-.-" evidence="10"/>
<feature type="region of interest" description="Disordered" evidence="11">
    <location>
        <begin position="88"/>
        <end position="132"/>
    </location>
</feature>
<dbReference type="InterPro" id="IPR039529">
    <property type="entry name" value="PGAP1/BST1"/>
</dbReference>
<feature type="compositionally biased region" description="Polar residues" evidence="11">
    <location>
        <begin position="119"/>
        <end position="129"/>
    </location>
</feature>
<dbReference type="Gene3D" id="3.40.50.1820">
    <property type="entry name" value="alpha/beta hydrolase"/>
    <property type="match status" value="1"/>
</dbReference>
<dbReference type="HOGENOM" id="CLU_387457_0_0_1"/>
<keyword evidence="7 10" id="KW-0653">Protein transport</keyword>
<evidence type="ECO:0000256" key="8">
    <source>
        <dbReference type="ARBA" id="ARBA00022989"/>
    </source>
</evidence>
<gene>
    <name evidence="13" type="ORF">CGI_10011037</name>
</gene>
<dbReference type="Pfam" id="PF24660">
    <property type="entry name" value="PGAP1_3rd"/>
    <property type="match status" value="1"/>
</dbReference>
<dbReference type="InterPro" id="IPR029058">
    <property type="entry name" value="AB_hydrolase_fold"/>
</dbReference>
<evidence type="ECO:0000256" key="2">
    <source>
        <dbReference type="ARBA" id="ARBA00006931"/>
    </source>
</evidence>
<organism evidence="13">
    <name type="scientific">Magallana gigas</name>
    <name type="common">Pacific oyster</name>
    <name type="synonym">Crassostrea gigas</name>
    <dbReference type="NCBI Taxonomy" id="29159"/>
    <lineage>
        <taxon>Eukaryota</taxon>
        <taxon>Metazoa</taxon>
        <taxon>Spiralia</taxon>
        <taxon>Lophotrochozoa</taxon>
        <taxon>Mollusca</taxon>
        <taxon>Bivalvia</taxon>
        <taxon>Autobranchia</taxon>
        <taxon>Pteriomorphia</taxon>
        <taxon>Ostreida</taxon>
        <taxon>Ostreoidea</taxon>
        <taxon>Ostreidae</taxon>
        <taxon>Magallana</taxon>
    </lineage>
</organism>
<dbReference type="GO" id="GO:0050185">
    <property type="term" value="F:phosphatidylinositol deacylase activity"/>
    <property type="evidence" value="ECO:0007669"/>
    <property type="project" value="TreeGrafter"/>
</dbReference>
<dbReference type="EMBL" id="JH816090">
    <property type="protein sequence ID" value="EKC18775.1"/>
    <property type="molecule type" value="Genomic_DNA"/>
</dbReference>
<evidence type="ECO:0000256" key="3">
    <source>
        <dbReference type="ARBA" id="ARBA00022448"/>
    </source>
</evidence>
<dbReference type="Pfam" id="PF07819">
    <property type="entry name" value="PGAP1"/>
    <property type="match status" value="1"/>
</dbReference>
<feature type="compositionally biased region" description="Basic and acidic residues" evidence="11">
    <location>
        <begin position="95"/>
        <end position="116"/>
    </location>
</feature>
<dbReference type="PANTHER" id="PTHR15495">
    <property type="entry name" value="NEGATIVE REGULATOR OF VESICLE FORMATION-RELATED"/>
    <property type="match status" value="1"/>
</dbReference>
<evidence type="ECO:0000256" key="10">
    <source>
        <dbReference type="RuleBase" id="RU365011"/>
    </source>
</evidence>
<dbReference type="AlphaFoldDB" id="K1PQS1"/>
<dbReference type="GO" id="GO:0005789">
    <property type="term" value="C:endoplasmic reticulum membrane"/>
    <property type="evidence" value="ECO:0007669"/>
    <property type="project" value="UniProtKB-SubCell"/>
</dbReference>
<evidence type="ECO:0000256" key="7">
    <source>
        <dbReference type="ARBA" id="ARBA00022927"/>
    </source>
</evidence>
<name>K1PQS1_MAGGI</name>
<evidence type="ECO:0000256" key="9">
    <source>
        <dbReference type="ARBA" id="ARBA00023136"/>
    </source>
</evidence>
<feature type="domain" description="GPI inositol-deacylase PGAP1-like alpha/beta" evidence="12">
    <location>
        <begin position="189"/>
        <end position="383"/>
    </location>
</feature>
<keyword evidence="6 10" id="KW-0256">Endoplasmic reticulum</keyword>
<evidence type="ECO:0000256" key="11">
    <source>
        <dbReference type="SAM" id="MobiDB-lite"/>
    </source>
</evidence>
<keyword evidence="5 10" id="KW-0378">Hydrolase</keyword>
<dbReference type="InterPro" id="IPR012908">
    <property type="entry name" value="PGAP1-ab_dom-like"/>
</dbReference>
<dbReference type="PANTHER" id="PTHR15495:SF7">
    <property type="entry name" value="GPI INOSITOL-DEACYLASE"/>
    <property type="match status" value="1"/>
</dbReference>
<dbReference type="GO" id="GO:0006888">
    <property type="term" value="P:endoplasmic reticulum to Golgi vesicle-mediated transport"/>
    <property type="evidence" value="ECO:0007669"/>
    <property type="project" value="TreeGrafter"/>
</dbReference>
<dbReference type="GO" id="GO:0015031">
    <property type="term" value="P:protein transport"/>
    <property type="evidence" value="ECO:0007669"/>
    <property type="project" value="UniProtKB-KW"/>
</dbReference>
<dbReference type="SUPFAM" id="SSF53474">
    <property type="entry name" value="alpha/beta-Hydrolases"/>
    <property type="match status" value="1"/>
</dbReference>
<protein>
    <recommendedName>
        <fullName evidence="10">GPI inositol-deacylase</fullName>
        <ecNumber evidence="10">3.1.-.-</ecNumber>
    </recommendedName>
</protein>
<accession>K1PQS1</accession>
<proteinExistence type="inferred from homology"/>
<keyword evidence="4" id="KW-0812">Transmembrane</keyword>
<comment type="subcellular location">
    <subcellularLocation>
        <location evidence="1">Endoplasmic reticulum membrane</location>
        <topology evidence="1">Multi-pass membrane protein</topology>
    </subcellularLocation>
</comment>
<keyword evidence="8" id="KW-1133">Transmembrane helix</keyword>
<dbReference type="GO" id="GO:0006505">
    <property type="term" value="P:GPI anchor metabolic process"/>
    <property type="evidence" value="ECO:0007669"/>
    <property type="project" value="TreeGrafter"/>
</dbReference>
<comment type="function">
    <text evidence="10">Involved in inositol deacylation of GPI-anchored proteins which plays important roles in the quality control and ER-associated degradation of GPI-anchored proteins.</text>
</comment>